<name>A0A291DCF9_9MICC</name>
<evidence type="ECO:0000313" key="2">
    <source>
        <dbReference type="EMBL" id="ATF62155.1"/>
    </source>
</evidence>
<dbReference type="Proteomes" id="UP000218628">
    <property type="component" value="Plasmid unnamed"/>
</dbReference>
<protein>
    <submittedName>
        <fullName evidence="2">Uncharacterized protein</fullName>
    </submittedName>
</protein>
<sequence>MDWLLFIIGLFPIASLCFIVLGSIFFWLLSIFDDVEDFINFAIRPAILVLAGFSIMLCIPLLTLQVHQR</sequence>
<keyword evidence="1" id="KW-0472">Membrane</keyword>
<accession>A0A291DCF9</accession>
<geneLocation type="plasmid" evidence="2">
    <name>unnamed</name>
</geneLocation>
<dbReference type="AlphaFoldDB" id="A0A291DCF9"/>
<keyword evidence="1" id="KW-0812">Transmembrane</keyword>
<dbReference type="EMBL" id="CP023509">
    <property type="protein sequence ID" value="ATF62155.1"/>
    <property type="molecule type" value="Genomic_DNA"/>
</dbReference>
<keyword evidence="2" id="KW-0614">Plasmid</keyword>
<feature type="transmembrane region" description="Helical" evidence="1">
    <location>
        <begin position="6"/>
        <end position="29"/>
    </location>
</feature>
<gene>
    <name evidence="2" type="ORF">CO690_00115</name>
</gene>
<evidence type="ECO:0000256" key="1">
    <source>
        <dbReference type="SAM" id="Phobius"/>
    </source>
</evidence>
<evidence type="ECO:0000313" key="3">
    <source>
        <dbReference type="Proteomes" id="UP000218628"/>
    </source>
</evidence>
<proteinExistence type="predicted"/>
<feature type="transmembrane region" description="Helical" evidence="1">
    <location>
        <begin position="41"/>
        <end position="62"/>
    </location>
</feature>
<organism evidence="2 3">
    <name type="scientific">Rothia mucilaginosa</name>
    <dbReference type="NCBI Taxonomy" id="43675"/>
    <lineage>
        <taxon>Bacteria</taxon>
        <taxon>Bacillati</taxon>
        <taxon>Actinomycetota</taxon>
        <taxon>Actinomycetes</taxon>
        <taxon>Micrococcales</taxon>
        <taxon>Micrococcaceae</taxon>
        <taxon>Rothia</taxon>
    </lineage>
</organism>
<keyword evidence="1" id="KW-1133">Transmembrane helix</keyword>
<reference evidence="3" key="1">
    <citation type="submission" date="2017-09" db="EMBL/GenBank/DDBJ databases">
        <title>FDA dAtabase for Regulatory Grade micrObial Sequences (FDA-ARGOS): Supporting development and validation of Infectious Disease Dx tests.</title>
        <authorList>
            <person name="Minogue T."/>
            <person name="Wolcott M."/>
            <person name="Wasieloski L."/>
            <person name="Aguilar W."/>
            <person name="Moore D."/>
            <person name="Tallon L."/>
            <person name="Sadzewicz L."/>
            <person name="Ott S."/>
            <person name="Zhao X."/>
            <person name="Nagaraj S."/>
            <person name="Vavikolanu K."/>
            <person name="Aluvathingal J."/>
            <person name="Nadendla S."/>
            <person name="Sichtig H."/>
        </authorList>
    </citation>
    <scope>NUCLEOTIDE SEQUENCE [LARGE SCALE GENOMIC DNA]</scope>
    <source>
        <strain evidence="3">FDAARGOS_369</strain>
        <plasmid evidence="3">Plasmid unnamed</plasmid>
    </source>
</reference>